<comment type="caution">
    <text evidence="2">The sequence shown here is derived from an EMBL/GenBank/DDBJ whole genome shotgun (WGS) entry which is preliminary data.</text>
</comment>
<evidence type="ECO:0000313" key="2">
    <source>
        <dbReference type="EMBL" id="OQR80038.1"/>
    </source>
</evidence>
<sequence>MLEMVNTKWDSSSVPNRRKVKRHITISCLGAPGVMVIPMTWRPWINLDSCIKDTEAMSTCALRRQRSESAGNGHAPEIGPYQNDL</sequence>
<protein>
    <submittedName>
        <fullName evidence="2">Uncharacterized protein</fullName>
    </submittedName>
</protein>
<evidence type="ECO:0000313" key="3">
    <source>
        <dbReference type="Proteomes" id="UP000192247"/>
    </source>
</evidence>
<gene>
    <name evidence="2" type="ORF">BIW11_05332</name>
</gene>
<keyword evidence="3" id="KW-1185">Reference proteome</keyword>
<dbReference type="Proteomes" id="UP000192247">
    <property type="component" value="Unassembled WGS sequence"/>
</dbReference>
<name>A0A1V9Y385_9ACAR</name>
<dbReference type="InParanoid" id="A0A1V9Y385"/>
<dbReference type="AlphaFoldDB" id="A0A1V9Y385"/>
<reference evidence="2 3" key="1">
    <citation type="journal article" date="2017" name="Gigascience">
        <title>Draft genome of the honey bee ectoparasitic mite, Tropilaelaps mercedesae, is shaped by the parasitic life history.</title>
        <authorList>
            <person name="Dong X."/>
            <person name="Armstrong S.D."/>
            <person name="Xia D."/>
            <person name="Makepeace B.L."/>
            <person name="Darby A.C."/>
            <person name="Kadowaki T."/>
        </authorList>
    </citation>
    <scope>NUCLEOTIDE SEQUENCE [LARGE SCALE GENOMIC DNA]</scope>
    <source>
        <strain evidence="2">Wuxi-XJTLU</strain>
    </source>
</reference>
<feature type="region of interest" description="Disordered" evidence="1">
    <location>
        <begin position="64"/>
        <end position="85"/>
    </location>
</feature>
<proteinExistence type="predicted"/>
<evidence type="ECO:0000256" key="1">
    <source>
        <dbReference type="SAM" id="MobiDB-lite"/>
    </source>
</evidence>
<organism evidence="2 3">
    <name type="scientific">Tropilaelaps mercedesae</name>
    <dbReference type="NCBI Taxonomy" id="418985"/>
    <lineage>
        <taxon>Eukaryota</taxon>
        <taxon>Metazoa</taxon>
        <taxon>Ecdysozoa</taxon>
        <taxon>Arthropoda</taxon>
        <taxon>Chelicerata</taxon>
        <taxon>Arachnida</taxon>
        <taxon>Acari</taxon>
        <taxon>Parasitiformes</taxon>
        <taxon>Mesostigmata</taxon>
        <taxon>Gamasina</taxon>
        <taxon>Dermanyssoidea</taxon>
        <taxon>Laelapidae</taxon>
        <taxon>Tropilaelaps</taxon>
    </lineage>
</organism>
<dbReference type="EMBL" id="MNPL01000416">
    <property type="protein sequence ID" value="OQR80038.1"/>
    <property type="molecule type" value="Genomic_DNA"/>
</dbReference>
<accession>A0A1V9Y385</accession>